<protein>
    <recommendedName>
        <fullName evidence="7">Thiol:disulfide interchange protein</fullName>
    </recommendedName>
</protein>
<evidence type="ECO:0000256" key="5">
    <source>
        <dbReference type="ARBA" id="ARBA00023157"/>
    </source>
</evidence>
<evidence type="ECO:0000256" key="6">
    <source>
        <dbReference type="ARBA" id="ARBA00023284"/>
    </source>
</evidence>
<evidence type="ECO:0000259" key="9">
    <source>
        <dbReference type="Pfam" id="PF13098"/>
    </source>
</evidence>
<keyword evidence="6 7" id="KW-0676">Redox-active center</keyword>
<dbReference type="InterPro" id="IPR018950">
    <property type="entry name" value="DiS-bond_isomerase_DsbC/G_N"/>
</dbReference>
<dbReference type="PANTHER" id="PTHR35272">
    <property type="entry name" value="THIOL:DISULFIDE INTERCHANGE PROTEIN DSBC-RELATED"/>
    <property type="match status" value="1"/>
</dbReference>
<evidence type="ECO:0000313" key="10">
    <source>
        <dbReference type="EMBL" id="MCG6503007.1"/>
    </source>
</evidence>
<dbReference type="InterPro" id="IPR033954">
    <property type="entry name" value="DiS-bond_Isoase_DsbC/G"/>
</dbReference>
<evidence type="ECO:0000256" key="4">
    <source>
        <dbReference type="ARBA" id="ARBA00022764"/>
    </source>
</evidence>
<reference evidence="10 11" key="1">
    <citation type="submission" date="2022-02" db="EMBL/GenBank/DDBJ databases">
        <title>Genome sequence data of Kingella unionensis sp. nov. strain CICC 24913 (CCUG 75125).</title>
        <authorList>
            <person name="Xiao M."/>
        </authorList>
    </citation>
    <scope>NUCLEOTIDE SEQUENCE [LARGE SCALE GENOMIC DNA]</scope>
    <source>
        <strain evidence="10 11">CICC 24913</strain>
    </source>
</reference>
<dbReference type="SUPFAM" id="SSF54423">
    <property type="entry name" value="DsbC/DsbG N-terminal domain-like"/>
    <property type="match status" value="1"/>
</dbReference>
<keyword evidence="11" id="KW-1185">Reference proteome</keyword>
<feature type="signal peptide" evidence="7">
    <location>
        <begin position="1"/>
        <end position="26"/>
    </location>
</feature>
<dbReference type="SUPFAM" id="SSF52833">
    <property type="entry name" value="Thioredoxin-like"/>
    <property type="match status" value="1"/>
</dbReference>
<proteinExistence type="inferred from homology"/>
<evidence type="ECO:0000313" key="11">
    <source>
        <dbReference type="Proteomes" id="UP001298424"/>
    </source>
</evidence>
<dbReference type="InterPro" id="IPR051470">
    <property type="entry name" value="Thiol:disulfide_interchange"/>
</dbReference>
<evidence type="ECO:0000256" key="3">
    <source>
        <dbReference type="ARBA" id="ARBA00022729"/>
    </source>
</evidence>
<sequence>MKRSFSLRIAIPAVMLALAACGEAPAANGQPAAVAQKNGTAPAEESAAAKIGAGVPAEVGNTIRATLEKNYADQNLKIESVATTPIKGIYEVVIPSAAGKTVAYTDETGAYMLVGDLIETKAGRSLTDERKEVLNAVDFNSLPFDKAITEVRGNGKLKVAVFSDPDCPFCKKLEHEFPKINNITIYNFMMPIPSLHPDAERKAVQIWCQKDRTAAWLKWMREGKQPAQVADCPNPVAETTALGGRFGFNGTPTLVFPNGKVQSGYAPMPHLQEAIEANQK</sequence>
<dbReference type="CDD" id="cd03020">
    <property type="entry name" value="DsbA_DsbC_DsbG"/>
    <property type="match status" value="1"/>
</dbReference>
<feature type="chain" id="PRO_5044960655" description="Thiol:disulfide interchange protein" evidence="7">
    <location>
        <begin position="27"/>
        <end position="280"/>
    </location>
</feature>
<feature type="domain" description="Disulphide bond isomerase DsbC/G N-terminal" evidence="8">
    <location>
        <begin position="47"/>
        <end position="127"/>
    </location>
</feature>
<dbReference type="Gene3D" id="3.10.450.70">
    <property type="entry name" value="Disulphide bond isomerase, DsbC/G, N-terminal"/>
    <property type="match status" value="1"/>
</dbReference>
<dbReference type="Proteomes" id="UP001298424">
    <property type="component" value="Unassembled WGS sequence"/>
</dbReference>
<comment type="similarity">
    <text evidence="2 7">Belongs to the thioredoxin family. DsbC subfamily.</text>
</comment>
<evidence type="ECO:0000256" key="2">
    <source>
        <dbReference type="ARBA" id="ARBA00009813"/>
    </source>
</evidence>
<dbReference type="InterPro" id="IPR012336">
    <property type="entry name" value="Thioredoxin-like_fold"/>
</dbReference>
<dbReference type="Pfam" id="PF13098">
    <property type="entry name" value="Thioredoxin_2"/>
    <property type="match status" value="1"/>
</dbReference>
<dbReference type="InterPro" id="IPR036249">
    <property type="entry name" value="Thioredoxin-like_sf"/>
</dbReference>
<keyword evidence="4 7" id="KW-0574">Periplasm</keyword>
<organism evidence="10 11">
    <name type="scientific">Kingella pumchi</name>
    <dbReference type="NCBI Taxonomy" id="2779506"/>
    <lineage>
        <taxon>Bacteria</taxon>
        <taxon>Pseudomonadati</taxon>
        <taxon>Pseudomonadota</taxon>
        <taxon>Betaproteobacteria</taxon>
        <taxon>Neisseriales</taxon>
        <taxon>Neisseriaceae</taxon>
        <taxon>Kingella</taxon>
    </lineage>
</organism>
<evidence type="ECO:0000259" key="8">
    <source>
        <dbReference type="Pfam" id="PF10411"/>
    </source>
</evidence>
<dbReference type="PROSITE" id="PS51257">
    <property type="entry name" value="PROKAR_LIPOPROTEIN"/>
    <property type="match status" value="1"/>
</dbReference>
<evidence type="ECO:0000256" key="7">
    <source>
        <dbReference type="RuleBase" id="RU364038"/>
    </source>
</evidence>
<comment type="caution">
    <text evidence="10">The sequence shown here is derived from an EMBL/GenBank/DDBJ whole genome shotgun (WGS) entry which is preliminary data.</text>
</comment>
<feature type="domain" description="Thioredoxin-like fold" evidence="9">
    <location>
        <begin position="152"/>
        <end position="273"/>
    </location>
</feature>
<keyword evidence="5" id="KW-1015">Disulfide bond</keyword>
<accession>A0ABS9NJP3</accession>
<keyword evidence="3 7" id="KW-0732">Signal</keyword>
<gene>
    <name evidence="10" type="ORF">MB824_00600</name>
</gene>
<dbReference type="Gene3D" id="3.40.30.10">
    <property type="entry name" value="Glutaredoxin"/>
    <property type="match status" value="1"/>
</dbReference>
<dbReference type="PANTHER" id="PTHR35272:SF3">
    <property type="entry name" value="THIOL:DISULFIDE INTERCHANGE PROTEIN DSBC"/>
    <property type="match status" value="1"/>
</dbReference>
<evidence type="ECO:0000256" key="1">
    <source>
        <dbReference type="ARBA" id="ARBA00004418"/>
    </source>
</evidence>
<comment type="subcellular location">
    <subcellularLocation>
        <location evidence="1 7">Periplasm</location>
    </subcellularLocation>
</comment>
<dbReference type="Pfam" id="PF10411">
    <property type="entry name" value="DsbC_N"/>
    <property type="match status" value="1"/>
</dbReference>
<dbReference type="InterPro" id="IPR009094">
    <property type="entry name" value="DiS-bond_isomerase_DsbC/G_N_sf"/>
</dbReference>
<dbReference type="EMBL" id="JAKOOW010000001">
    <property type="protein sequence ID" value="MCG6503007.1"/>
    <property type="molecule type" value="Genomic_DNA"/>
</dbReference>
<comment type="function">
    <text evidence="7">Required for disulfide bond formation in some periplasmic proteins. Acts by transferring its disulfide bond to other proteins and is reduced in the process.</text>
</comment>
<dbReference type="RefSeq" id="WP_238744919.1">
    <property type="nucleotide sequence ID" value="NZ_JAKOOW010000001.1"/>
</dbReference>
<name>A0ABS9NJP3_9NEIS</name>